<proteinExistence type="predicted"/>
<gene>
    <name evidence="2" type="ORF">GIB67_004111</name>
    <name evidence="1" type="ORF">GIB67_040579</name>
</gene>
<feature type="non-terminal residue" evidence="1">
    <location>
        <position position="123"/>
    </location>
</feature>
<dbReference type="EMBL" id="JACGCM010000628">
    <property type="protein sequence ID" value="KAF6169719.1"/>
    <property type="molecule type" value="Genomic_DNA"/>
</dbReference>
<dbReference type="AlphaFoldDB" id="A0A7J7MNM5"/>
<evidence type="ECO:0000313" key="3">
    <source>
        <dbReference type="Proteomes" id="UP000541444"/>
    </source>
</evidence>
<evidence type="ECO:0000313" key="1">
    <source>
        <dbReference type="EMBL" id="KAF6156471.1"/>
    </source>
</evidence>
<evidence type="ECO:0000313" key="2">
    <source>
        <dbReference type="EMBL" id="KAF6169719.1"/>
    </source>
</evidence>
<organism evidence="1 3">
    <name type="scientific">Kingdonia uniflora</name>
    <dbReference type="NCBI Taxonomy" id="39325"/>
    <lineage>
        <taxon>Eukaryota</taxon>
        <taxon>Viridiplantae</taxon>
        <taxon>Streptophyta</taxon>
        <taxon>Embryophyta</taxon>
        <taxon>Tracheophyta</taxon>
        <taxon>Spermatophyta</taxon>
        <taxon>Magnoliopsida</taxon>
        <taxon>Ranunculales</taxon>
        <taxon>Circaeasteraceae</taxon>
        <taxon>Kingdonia</taxon>
    </lineage>
</organism>
<dbReference type="EMBL" id="JACGCM010001330">
    <property type="protein sequence ID" value="KAF6156471.1"/>
    <property type="molecule type" value="Genomic_DNA"/>
</dbReference>
<protein>
    <submittedName>
        <fullName evidence="1">Uncharacterized protein</fullName>
    </submittedName>
</protein>
<dbReference type="Proteomes" id="UP000541444">
    <property type="component" value="Unassembled WGS sequence"/>
</dbReference>
<sequence length="123" mass="13563">MTHAGTCVHLRHNLQLFPHSISSTSASRTKLRHITDGLLKRFSISTSLLQPEYLGNLGTRYCHCTCRPELVGLPCPTAIKLAETNLHTVAIIFELKRSHSLSLELASTNAANSNRSLRCGLLK</sequence>
<comment type="caution">
    <text evidence="1">The sequence shown here is derived from an EMBL/GenBank/DDBJ whole genome shotgun (WGS) entry which is preliminary data.</text>
</comment>
<name>A0A7J7MNM5_9MAGN</name>
<reference evidence="1 3" key="1">
    <citation type="journal article" date="2020" name="IScience">
        <title>Genome Sequencing of the Endangered Kingdonia uniflora (Circaeasteraceae, Ranunculales) Reveals Potential Mechanisms of Evolutionary Specialization.</title>
        <authorList>
            <person name="Sun Y."/>
            <person name="Deng T."/>
            <person name="Zhang A."/>
            <person name="Moore M.J."/>
            <person name="Landis J.B."/>
            <person name="Lin N."/>
            <person name="Zhang H."/>
            <person name="Zhang X."/>
            <person name="Huang J."/>
            <person name="Zhang X."/>
            <person name="Sun H."/>
            <person name="Wang H."/>
        </authorList>
    </citation>
    <scope>NUCLEOTIDE SEQUENCE [LARGE SCALE GENOMIC DNA]</scope>
    <source>
        <strain evidence="1">TB1705</strain>
        <tissue evidence="1">Leaf</tissue>
    </source>
</reference>
<keyword evidence="3" id="KW-1185">Reference proteome</keyword>
<accession>A0A7J7MNM5</accession>